<comment type="caution">
    <text evidence="1">The sequence shown here is derived from an EMBL/GenBank/DDBJ whole genome shotgun (WGS) entry which is preliminary data.</text>
</comment>
<evidence type="ECO:0000313" key="2">
    <source>
        <dbReference type="Proteomes" id="UP000295135"/>
    </source>
</evidence>
<reference evidence="1 2" key="1">
    <citation type="submission" date="2019-03" db="EMBL/GenBank/DDBJ databases">
        <title>Genomic Encyclopedia of Type Strains, Phase IV (KMG-IV): sequencing the most valuable type-strain genomes for metagenomic binning, comparative biology and taxonomic classification.</title>
        <authorList>
            <person name="Goeker M."/>
        </authorList>
    </citation>
    <scope>NUCLEOTIDE SEQUENCE [LARGE SCALE GENOMIC DNA]</scope>
    <source>
        <strain evidence="1 2">DSM 103923</strain>
    </source>
</reference>
<dbReference type="EMBL" id="SLZY01000028">
    <property type="protein sequence ID" value="TCS68289.1"/>
    <property type="molecule type" value="Genomic_DNA"/>
</dbReference>
<accession>A0A4V2UQ56</accession>
<organism evidence="1 2">
    <name type="scientific">Sulfuritortus calidifontis</name>
    <dbReference type="NCBI Taxonomy" id="1914471"/>
    <lineage>
        <taxon>Bacteria</taxon>
        <taxon>Pseudomonadati</taxon>
        <taxon>Pseudomonadota</taxon>
        <taxon>Betaproteobacteria</taxon>
        <taxon>Nitrosomonadales</taxon>
        <taxon>Thiobacillaceae</taxon>
        <taxon>Sulfuritortus</taxon>
    </lineage>
</organism>
<dbReference type="OrthoDB" id="123463at2"/>
<evidence type="ECO:0000313" key="1">
    <source>
        <dbReference type="EMBL" id="TCS68289.1"/>
    </source>
</evidence>
<proteinExistence type="predicted"/>
<evidence type="ECO:0008006" key="3">
    <source>
        <dbReference type="Google" id="ProtNLM"/>
    </source>
</evidence>
<gene>
    <name evidence="1" type="ORF">EDC61_1283</name>
</gene>
<keyword evidence="2" id="KW-1185">Reference proteome</keyword>
<dbReference type="InterPro" id="IPR009061">
    <property type="entry name" value="DNA-bd_dom_put_sf"/>
</dbReference>
<name>A0A4V2UQ56_9PROT</name>
<protein>
    <recommendedName>
        <fullName evidence="3">Helix-turn-helix protein</fullName>
    </recommendedName>
</protein>
<dbReference type="RefSeq" id="WP_126463618.1">
    <property type="nucleotide sequence ID" value="NZ_AP018721.1"/>
</dbReference>
<dbReference type="AlphaFoldDB" id="A0A4V2UQ56"/>
<sequence length="87" mass="9888">MPTTAYPVARSPVPAIEALNPGDRRVLNENELAQRWGLSPKTLQRWRSEGRGPRYLKLSKRVSYPLESVIEFERGALHDSTSERAAR</sequence>
<dbReference type="Proteomes" id="UP000295135">
    <property type="component" value="Unassembled WGS sequence"/>
</dbReference>
<dbReference type="SUPFAM" id="SSF46955">
    <property type="entry name" value="Putative DNA-binding domain"/>
    <property type="match status" value="1"/>
</dbReference>